<evidence type="ECO:0000256" key="8">
    <source>
        <dbReference type="ARBA" id="ARBA00023146"/>
    </source>
</evidence>
<dbReference type="Proteomes" id="UP000308199">
    <property type="component" value="Unassembled WGS sequence"/>
</dbReference>
<sequence length="519" mass="58003">MHIPKSPVLRFAPSPTGSLHLGGLRTALYNYLISKKYGGKWILRIEDTDTLRTVPSAVENIRKSLEWAGLEYDYGPGVGGPHGSYFQSERLDLYRHYVNRLVENGHAYHCFCTPSHLKDVRDGLSKRGSNATYDKTCLRLSEEEVARKKRAGEKFVIRLNDESIPARSSPTDLVFGSVKDAHSSLPTDPILHKSDGFPTYHLASVVDDHSMGITHVLRGEEWLPSLALHLDLYACLGLAAPRFAHLPLLLNADGSKMSKRKGDVSVTSFVEKGWMAPTVLNWLALAGWGSRHTGKKDGKEKKAAPTSTEVLDLNELIKQFDLSALTPRRTILDPKKLEVLNKKHLQRAIESEPELEILAKKAQALIEERYGSTNSKIAELDFKDILLSLKERLGSLNELPFSLEFMFNQDEVLSVHKATATIDTAINSKRYADVLSKYIVAIEESKASGSAWDESAIRKIEDIREERDELVLLRRALTGKKVRLEEDMMFKYGCAFGYHDAPPWTGGDTPTVDECSSMG</sequence>
<keyword evidence="6 11" id="KW-0067">ATP-binding</keyword>
<reference evidence="13 14" key="1">
    <citation type="submission" date="2019-02" db="EMBL/GenBank/DDBJ databases">
        <title>Genome sequencing of the rare red list fungi Phellinidium pouzarii.</title>
        <authorList>
            <person name="Buettner E."/>
            <person name="Kellner H."/>
        </authorList>
    </citation>
    <scope>NUCLEOTIDE SEQUENCE [LARGE SCALE GENOMIC DNA]</scope>
    <source>
        <strain evidence="13 14">DSM 108285</strain>
    </source>
</reference>
<dbReference type="GO" id="GO:0008270">
    <property type="term" value="F:zinc ion binding"/>
    <property type="evidence" value="ECO:0007669"/>
    <property type="project" value="InterPro"/>
</dbReference>
<dbReference type="HAMAP" id="MF_00022">
    <property type="entry name" value="Glu_tRNA_synth_type1"/>
    <property type="match status" value="1"/>
</dbReference>
<evidence type="ECO:0000256" key="6">
    <source>
        <dbReference type="ARBA" id="ARBA00022840"/>
    </source>
</evidence>
<dbReference type="CDD" id="cd00808">
    <property type="entry name" value="GluRS_core"/>
    <property type="match status" value="1"/>
</dbReference>
<comment type="similarity">
    <text evidence="2">Belongs to the class-I aminoacyl-tRNA synthetase family. Glutamate--tRNA ligase type 1 subfamily.</text>
</comment>
<dbReference type="FunFam" id="3.40.50.620:FF:000045">
    <property type="entry name" value="Glutamate--tRNA ligase, mitochondrial"/>
    <property type="match status" value="1"/>
</dbReference>
<protein>
    <recommendedName>
        <fullName evidence="10">Glutamate--tRNA ligase, mitochondrial</fullName>
        <ecNumber evidence="3">6.1.1.17</ecNumber>
    </recommendedName>
    <alternativeName>
        <fullName evidence="9">Glutamyl-tRNA synthetase</fullName>
    </alternativeName>
</protein>
<evidence type="ECO:0000256" key="7">
    <source>
        <dbReference type="ARBA" id="ARBA00022917"/>
    </source>
</evidence>
<evidence type="ECO:0000256" key="9">
    <source>
        <dbReference type="ARBA" id="ARBA00030865"/>
    </source>
</evidence>
<dbReference type="PANTHER" id="PTHR43311">
    <property type="entry name" value="GLUTAMATE--TRNA LIGASE"/>
    <property type="match status" value="1"/>
</dbReference>
<feature type="domain" description="Glutamyl/glutaminyl-tRNA synthetase class Ib catalytic" evidence="12">
    <location>
        <begin position="9"/>
        <end position="338"/>
    </location>
</feature>
<dbReference type="Gene3D" id="3.40.50.620">
    <property type="entry name" value="HUPs"/>
    <property type="match status" value="1"/>
</dbReference>
<evidence type="ECO:0000256" key="4">
    <source>
        <dbReference type="ARBA" id="ARBA00022598"/>
    </source>
</evidence>
<dbReference type="PRINTS" id="PR00987">
    <property type="entry name" value="TRNASYNTHGLU"/>
</dbReference>
<dbReference type="OrthoDB" id="428822at2759"/>
<dbReference type="Pfam" id="PF00749">
    <property type="entry name" value="tRNA-synt_1c"/>
    <property type="match status" value="1"/>
</dbReference>
<name>A0A4S4LFX6_9AGAM</name>
<keyword evidence="8 11" id="KW-0030">Aminoacyl-tRNA synthetase</keyword>
<dbReference type="InterPro" id="IPR020058">
    <property type="entry name" value="Glu/Gln-tRNA-synth_Ib_cat-dom"/>
</dbReference>
<dbReference type="GO" id="GO:0005524">
    <property type="term" value="F:ATP binding"/>
    <property type="evidence" value="ECO:0007669"/>
    <property type="project" value="UniProtKB-KW"/>
</dbReference>
<dbReference type="GO" id="GO:0004818">
    <property type="term" value="F:glutamate-tRNA ligase activity"/>
    <property type="evidence" value="ECO:0007669"/>
    <property type="project" value="UniProtKB-EC"/>
</dbReference>
<keyword evidence="7 11" id="KW-0648">Protein biosynthesis</keyword>
<dbReference type="InterPro" id="IPR033910">
    <property type="entry name" value="GluRS_core"/>
</dbReference>
<dbReference type="SUPFAM" id="SSF52374">
    <property type="entry name" value="Nucleotidylyl transferase"/>
    <property type="match status" value="1"/>
</dbReference>
<dbReference type="InterPro" id="IPR000924">
    <property type="entry name" value="Glu/Gln-tRNA-synth"/>
</dbReference>
<dbReference type="EMBL" id="SGPK01000032">
    <property type="protein sequence ID" value="THH10575.1"/>
    <property type="molecule type" value="Genomic_DNA"/>
</dbReference>
<comment type="subcellular location">
    <subcellularLocation>
        <location evidence="1">Mitochondrion</location>
    </subcellularLocation>
</comment>
<dbReference type="InterPro" id="IPR004527">
    <property type="entry name" value="Glu-tRNA-ligase_bac/mito"/>
</dbReference>
<evidence type="ECO:0000256" key="1">
    <source>
        <dbReference type="ARBA" id="ARBA00004173"/>
    </source>
</evidence>
<evidence type="ECO:0000256" key="10">
    <source>
        <dbReference type="ARBA" id="ARBA00072917"/>
    </source>
</evidence>
<dbReference type="PROSITE" id="PS00178">
    <property type="entry name" value="AA_TRNA_LIGASE_I"/>
    <property type="match status" value="1"/>
</dbReference>
<evidence type="ECO:0000256" key="11">
    <source>
        <dbReference type="RuleBase" id="RU363037"/>
    </source>
</evidence>
<dbReference type="PANTHER" id="PTHR43311:SF2">
    <property type="entry name" value="GLUTAMATE--TRNA LIGASE, MITOCHONDRIAL-RELATED"/>
    <property type="match status" value="1"/>
</dbReference>
<dbReference type="NCBIfam" id="TIGR00464">
    <property type="entry name" value="gltX_bact"/>
    <property type="match status" value="1"/>
</dbReference>
<dbReference type="InterPro" id="IPR001412">
    <property type="entry name" value="aa-tRNA-synth_I_CS"/>
</dbReference>
<dbReference type="InterPro" id="IPR014729">
    <property type="entry name" value="Rossmann-like_a/b/a_fold"/>
</dbReference>
<keyword evidence="4 11" id="KW-0436">Ligase</keyword>
<evidence type="ECO:0000256" key="2">
    <source>
        <dbReference type="ARBA" id="ARBA00007894"/>
    </source>
</evidence>
<dbReference type="InterPro" id="IPR049940">
    <property type="entry name" value="GluQ/Sye"/>
</dbReference>
<evidence type="ECO:0000256" key="5">
    <source>
        <dbReference type="ARBA" id="ARBA00022741"/>
    </source>
</evidence>
<evidence type="ECO:0000313" key="13">
    <source>
        <dbReference type="EMBL" id="THH10575.1"/>
    </source>
</evidence>
<proteinExistence type="inferred from homology"/>
<dbReference type="GO" id="GO:0005739">
    <property type="term" value="C:mitochondrion"/>
    <property type="evidence" value="ECO:0007669"/>
    <property type="project" value="UniProtKB-SubCell"/>
</dbReference>
<dbReference type="AlphaFoldDB" id="A0A4S4LFX6"/>
<dbReference type="GO" id="GO:0006424">
    <property type="term" value="P:glutamyl-tRNA aminoacylation"/>
    <property type="evidence" value="ECO:0007669"/>
    <property type="project" value="InterPro"/>
</dbReference>
<dbReference type="EC" id="6.1.1.17" evidence="3"/>
<organism evidence="13 14">
    <name type="scientific">Phellinidium pouzarii</name>
    <dbReference type="NCBI Taxonomy" id="167371"/>
    <lineage>
        <taxon>Eukaryota</taxon>
        <taxon>Fungi</taxon>
        <taxon>Dikarya</taxon>
        <taxon>Basidiomycota</taxon>
        <taxon>Agaricomycotina</taxon>
        <taxon>Agaricomycetes</taxon>
        <taxon>Hymenochaetales</taxon>
        <taxon>Hymenochaetaceae</taxon>
        <taxon>Phellinidium</taxon>
    </lineage>
</organism>
<gene>
    <name evidence="13" type="ORF">EW145_g1220</name>
</gene>
<keyword evidence="14" id="KW-1185">Reference proteome</keyword>
<accession>A0A4S4LFX6</accession>
<comment type="caution">
    <text evidence="13">The sequence shown here is derived from an EMBL/GenBank/DDBJ whole genome shotgun (WGS) entry which is preliminary data.</text>
</comment>
<evidence type="ECO:0000259" key="12">
    <source>
        <dbReference type="Pfam" id="PF00749"/>
    </source>
</evidence>
<keyword evidence="5 11" id="KW-0547">Nucleotide-binding</keyword>
<evidence type="ECO:0000313" key="14">
    <source>
        <dbReference type="Proteomes" id="UP000308199"/>
    </source>
</evidence>
<evidence type="ECO:0000256" key="3">
    <source>
        <dbReference type="ARBA" id="ARBA00012835"/>
    </source>
</evidence>